<protein>
    <submittedName>
        <fullName evidence="4">Heparanase</fullName>
    </submittedName>
</protein>
<evidence type="ECO:0000313" key="5">
    <source>
        <dbReference type="Proteomes" id="UP000250275"/>
    </source>
</evidence>
<dbReference type="EMBL" id="KQ767877">
    <property type="protein sequence ID" value="OAD53278.1"/>
    <property type="molecule type" value="Genomic_DNA"/>
</dbReference>
<evidence type="ECO:0000256" key="1">
    <source>
        <dbReference type="ARBA" id="ARBA00009800"/>
    </source>
</evidence>
<proteinExistence type="inferred from homology"/>
<dbReference type="InterPro" id="IPR005199">
    <property type="entry name" value="Glyco_hydro_79"/>
</dbReference>
<dbReference type="Gene3D" id="3.20.20.80">
    <property type="entry name" value="Glycosidases"/>
    <property type="match status" value="1"/>
</dbReference>
<keyword evidence="5" id="KW-1185">Reference proteome</keyword>
<evidence type="ECO:0000313" key="4">
    <source>
        <dbReference type="EMBL" id="OAD53278.1"/>
    </source>
</evidence>
<evidence type="ECO:0000256" key="3">
    <source>
        <dbReference type="SAM" id="Phobius"/>
    </source>
</evidence>
<dbReference type="OrthoDB" id="7699784at2759"/>
<keyword evidence="3" id="KW-0812">Transmembrane</keyword>
<accession>A0A310S951</accession>
<dbReference type="PANTHER" id="PTHR46145">
    <property type="entry name" value="HEPARANASE"/>
    <property type="match status" value="1"/>
</dbReference>
<sequence length="676" mass="77496">MGYYASGDTRKMIQTSEDDEGYENQSSCTTISVEVLNQLNFTNKQYFTFGNPRDISPALVPPISDDTDQPFWAEDELSSSESKQQLNNKRKRRRSLSYRNRIAVHRSRSLLIRSSSSSLDSLSEKISSRVLKQEQFSNRFNIEQPGHIRYKNFNQKQTQKHHPFLTNKKSQAAKIMNYFVINHCGKNQYEGPHKIRTKSTLHPIFSLILLGFCMIILILSVWNFNIIINQTVNTHILYLSSRHSPLHTVSNKFLSFGLDTSLLRDMKSLPIKNSKFINLARHLAPAYVRIGGTSADCLYFNQTTRIIFEKQISPIDGQDISNFTINEIDFENLYNFTVESKLRMIFDLNLLFRTVNGSWNDINAKNIISFAKNKNMKLDWQLGNEPNSFHHVFNITITATQVADDYYQLRQLLNDIGYNRSLLVGPEINHVGVINDKGEQYAKSFLENDKNSINYFSWHQYYLNGRDAQLTDFINISTFNYLPMQIKSMQEVIQSSGRSISMWLSETSTAYGGGAPKLSDRFVAGFLWLDKLGYAASVGLNVVSRQTLFEKVLQLSPINIDYIRFYAHCTPENAWINGVSAITIFGINLNKIPIYISVKEIPVFHKNAKVFLYALTSDNLQSRTIKINGEILKLQSNGNLPPFRPIILELSQSITLPPYSMVFIVIHDTKIPACYM</sequence>
<dbReference type="GO" id="GO:0031012">
    <property type="term" value="C:extracellular matrix"/>
    <property type="evidence" value="ECO:0007669"/>
    <property type="project" value="TreeGrafter"/>
</dbReference>
<evidence type="ECO:0000256" key="2">
    <source>
        <dbReference type="SAM" id="MobiDB-lite"/>
    </source>
</evidence>
<reference evidence="4 5" key="1">
    <citation type="submission" date="2015-07" db="EMBL/GenBank/DDBJ databases">
        <title>The genome of Eufriesea mexicana.</title>
        <authorList>
            <person name="Pan H."/>
            <person name="Kapheim K."/>
        </authorList>
    </citation>
    <scope>NUCLEOTIDE SEQUENCE [LARGE SCALE GENOMIC DNA]</scope>
    <source>
        <strain evidence="4">0111107269</strain>
        <tissue evidence="4">Whole body</tissue>
    </source>
</reference>
<feature type="region of interest" description="Disordered" evidence="2">
    <location>
        <begin position="74"/>
        <end position="99"/>
    </location>
</feature>
<feature type="transmembrane region" description="Helical" evidence="3">
    <location>
        <begin position="204"/>
        <end position="224"/>
    </location>
</feature>
<dbReference type="GO" id="GO:0005615">
    <property type="term" value="C:extracellular space"/>
    <property type="evidence" value="ECO:0007669"/>
    <property type="project" value="TreeGrafter"/>
</dbReference>
<dbReference type="AlphaFoldDB" id="A0A310S951"/>
<dbReference type="InterPro" id="IPR017853">
    <property type="entry name" value="GH"/>
</dbReference>
<dbReference type="SUPFAM" id="SSF51445">
    <property type="entry name" value="(Trans)glycosidases"/>
    <property type="match status" value="1"/>
</dbReference>
<dbReference type="GO" id="GO:0016020">
    <property type="term" value="C:membrane"/>
    <property type="evidence" value="ECO:0007669"/>
    <property type="project" value="InterPro"/>
</dbReference>
<dbReference type="Proteomes" id="UP000250275">
    <property type="component" value="Unassembled WGS sequence"/>
</dbReference>
<dbReference type="Pfam" id="PF03662">
    <property type="entry name" value="Glyco_hydro_79n"/>
    <property type="match status" value="1"/>
</dbReference>
<dbReference type="PANTHER" id="PTHR46145:SF4">
    <property type="entry name" value="HEPARANASE"/>
    <property type="match status" value="1"/>
</dbReference>
<comment type="similarity">
    <text evidence="1">Belongs to the glycosyl hydrolase 79 family.</text>
</comment>
<keyword evidence="3" id="KW-1133">Transmembrane helix</keyword>
<organism evidence="4 5">
    <name type="scientific">Eufriesea mexicana</name>
    <dbReference type="NCBI Taxonomy" id="516756"/>
    <lineage>
        <taxon>Eukaryota</taxon>
        <taxon>Metazoa</taxon>
        <taxon>Ecdysozoa</taxon>
        <taxon>Arthropoda</taxon>
        <taxon>Hexapoda</taxon>
        <taxon>Insecta</taxon>
        <taxon>Pterygota</taxon>
        <taxon>Neoptera</taxon>
        <taxon>Endopterygota</taxon>
        <taxon>Hymenoptera</taxon>
        <taxon>Apocrita</taxon>
        <taxon>Aculeata</taxon>
        <taxon>Apoidea</taxon>
        <taxon>Anthophila</taxon>
        <taxon>Apidae</taxon>
        <taxon>Eufriesea</taxon>
    </lineage>
</organism>
<feature type="compositionally biased region" description="Basic residues" evidence="2">
    <location>
        <begin position="88"/>
        <end position="99"/>
    </location>
</feature>
<feature type="region of interest" description="Disordered" evidence="2">
    <location>
        <begin position="1"/>
        <end position="25"/>
    </location>
</feature>
<gene>
    <name evidence="4" type="ORF">WN48_10587</name>
</gene>
<dbReference type="GO" id="GO:0016798">
    <property type="term" value="F:hydrolase activity, acting on glycosyl bonds"/>
    <property type="evidence" value="ECO:0007669"/>
    <property type="project" value="InterPro"/>
</dbReference>
<name>A0A310S951_9HYME</name>
<keyword evidence="3" id="KW-0472">Membrane</keyword>